<dbReference type="EMBL" id="CP159342">
    <property type="protein sequence ID" value="XCH71694.1"/>
    <property type="molecule type" value="Genomic_DNA"/>
</dbReference>
<protein>
    <submittedName>
        <fullName evidence="4">Uncharacterized protein</fullName>
    </submittedName>
</protein>
<sequence length="544" mass="55729">MQTAGQYRLQVALSSCQVGDVWSGTDERGRPVTVAVLNERASVDDRWRDAFAAAAEALGQAGADQLPIVGADHQGARPWVACAAERGAGAAQIFEALGQHLQPVAPTPAAQPGPVHPAPVPVPSTAAPATPPGADDWAPTQALPVQPGPHQPLAGESAPTEALPVLSAPTQAMPAVAAPAVPVQPTPAEPVQPEPPTTPMVVQQTPPALRPGEPVPVQPVSGHPYPSTVESRPTSGLPVSGQPTSGFPGAGHGSSGFPVSGSPVSGSPVSGYPVSGYPMSGYPTSGLPVSGGAGYPPYPAPTFGEQPPAKRRRTGLLVTLVAIAGLLAGSGAVVAVQALRGGGGGGGVPGPVSPTAPARYSPADLLLPEAAPAAPGAEPPRSGGWPSKWPTFTAAESTKPMNGLDGVGFDFRVPPTWTCTKAEQRAAAVHYRCGDGAGDSMTSGGDLVVRTCEPVCDEQKRTALRQREEAWGVRWTRSGPFTAWAYATSVDGKPVYGLMYVAFWRSTPEGQIDRELVLRLTAPLAAKDELKKVANSVRDQTFTL</sequence>
<feature type="transmembrane region" description="Helical" evidence="2">
    <location>
        <begin position="316"/>
        <end position="339"/>
    </location>
</feature>
<feature type="compositionally biased region" description="Pro residues" evidence="1">
    <location>
        <begin position="183"/>
        <end position="198"/>
    </location>
</feature>
<evidence type="ECO:0000256" key="2">
    <source>
        <dbReference type="SAM" id="Phobius"/>
    </source>
</evidence>
<organism evidence="4">
    <name type="scientific">Micromonospora sp. CCTCC AA 2012012</name>
    <dbReference type="NCBI Taxonomy" id="3111921"/>
    <lineage>
        <taxon>Bacteria</taxon>
        <taxon>Bacillati</taxon>
        <taxon>Actinomycetota</taxon>
        <taxon>Actinomycetes</taxon>
        <taxon>Micromonosporales</taxon>
        <taxon>Micromonosporaceae</taxon>
        <taxon>Micromonospora</taxon>
    </lineage>
</organism>
<name>A0AAU8H5P5_9ACTN</name>
<keyword evidence="2" id="KW-0812">Transmembrane</keyword>
<accession>A0AAU8H5P5</accession>
<evidence type="ECO:0000256" key="1">
    <source>
        <dbReference type="SAM" id="MobiDB-lite"/>
    </source>
</evidence>
<reference evidence="4" key="2">
    <citation type="submission" date="2024-06" db="EMBL/GenBank/DDBJ databases">
        <title>Micromonospora mangrovi CCTCC AA 2012012 genome sequences.</title>
        <authorList>
            <person name="Gao J."/>
        </authorList>
    </citation>
    <scope>NUCLEOTIDE SEQUENCE</scope>
    <source>
        <strain evidence="4">CCTCC AA 2012012</strain>
    </source>
</reference>
<reference evidence="3" key="1">
    <citation type="submission" date="2024-01" db="EMBL/GenBank/DDBJ databases">
        <title>The genome sequence of Micromonospora mangrovi CCTCC AA 2012012.</title>
        <authorList>
            <person name="Gao J."/>
        </authorList>
    </citation>
    <scope>NUCLEOTIDE SEQUENCE</scope>
    <source>
        <strain evidence="3">CCTCC AA 2012012</strain>
    </source>
</reference>
<dbReference type="RefSeq" id="WP_350930544.1">
    <property type="nucleotide sequence ID" value="NZ_CP157762.1"/>
</dbReference>
<dbReference type="EMBL" id="CP157762">
    <property type="protein sequence ID" value="XBP90996.1"/>
    <property type="molecule type" value="Genomic_DNA"/>
</dbReference>
<feature type="compositionally biased region" description="Pro residues" evidence="1">
    <location>
        <begin position="105"/>
        <end position="122"/>
    </location>
</feature>
<feature type="region of interest" description="Disordered" evidence="1">
    <location>
        <begin position="183"/>
        <end position="267"/>
    </location>
</feature>
<evidence type="ECO:0000313" key="3">
    <source>
        <dbReference type="EMBL" id="XBP90996.1"/>
    </source>
</evidence>
<proteinExistence type="predicted"/>
<dbReference type="AlphaFoldDB" id="A0AAU8H5P5"/>
<feature type="compositionally biased region" description="Low complexity" evidence="1">
    <location>
        <begin position="123"/>
        <end position="140"/>
    </location>
</feature>
<feature type="region of interest" description="Disordered" evidence="1">
    <location>
        <begin position="104"/>
        <end position="157"/>
    </location>
</feature>
<feature type="compositionally biased region" description="Low complexity" evidence="1">
    <location>
        <begin position="255"/>
        <end position="267"/>
    </location>
</feature>
<keyword evidence="2" id="KW-1133">Transmembrane helix</keyword>
<gene>
    <name evidence="4" type="ORF">ABUL08_15070</name>
    <name evidence="3" type="ORF">VK199_15005</name>
</gene>
<evidence type="ECO:0000313" key="4">
    <source>
        <dbReference type="EMBL" id="XCH71694.1"/>
    </source>
</evidence>
<keyword evidence="2" id="KW-0472">Membrane</keyword>